<dbReference type="AlphaFoldDB" id="A0A397H0Z8"/>
<comment type="caution">
    <text evidence="1">The sequence shown here is derived from an EMBL/GenBank/DDBJ whole genome shotgun (WGS) entry which is preliminary data.</text>
</comment>
<dbReference type="Proteomes" id="UP000266861">
    <property type="component" value="Unassembled WGS sequence"/>
</dbReference>
<evidence type="ECO:0000313" key="1">
    <source>
        <dbReference type="EMBL" id="RHZ54050.1"/>
    </source>
</evidence>
<evidence type="ECO:0000313" key="2">
    <source>
        <dbReference type="Proteomes" id="UP000266861"/>
    </source>
</evidence>
<name>A0A397H0Z8_9GLOM</name>
<dbReference type="EMBL" id="PQFF01000381">
    <property type="protein sequence ID" value="RHZ54050.1"/>
    <property type="molecule type" value="Genomic_DNA"/>
</dbReference>
<accession>A0A397H0Z8</accession>
<sequence length="100" mass="11383">MIKPSHLTSVSSLCISFPSTMKSPISMNFPRIFLPSTLSSSAECKDGEQLDLETSLGTKKYKKKDNSRINVRKQKTLLITHLKIDFEVMMRLTRFVSRMG</sequence>
<protein>
    <submittedName>
        <fullName evidence="1">Uncharacterized protein</fullName>
    </submittedName>
</protein>
<proteinExistence type="predicted"/>
<reference evidence="1 2" key="1">
    <citation type="submission" date="2018-08" db="EMBL/GenBank/DDBJ databases">
        <title>Genome and evolution of the arbuscular mycorrhizal fungus Diversispora epigaea (formerly Glomus versiforme) and its bacterial endosymbionts.</title>
        <authorList>
            <person name="Sun X."/>
            <person name="Fei Z."/>
            <person name="Harrison M."/>
        </authorList>
    </citation>
    <scope>NUCLEOTIDE SEQUENCE [LARGE SCALE GENOMIC DNA]</scope>
    <source>
        <strain evidence="1 2">IT104</strain>
    </source>
</reference>
<gene>
    <name evidence="1" type="ORF">Glove_431g19</name>
</gene>
<organism evidence="1 2">
    <name type="scientific">Diversispora epigaea</name>
    <dbReference type="NCBI Taxonomy" id="1348612"/>
    <lineage>
        <taxon>Eukaryota</taxon>
        <taxon>Fungi</taxon>
        <taxon>Fungi incertae sedis</taxon>
        <taxon>Mucoromycota</taxon>
        <taxon>Glomeromycotina</taxon>
        <taxon>Glomeromycetes</taxon>
        <taxon>Diversisporales</taxon>
        <taxon>Diversisporaceae</taxon>
        <taxon>Diversispora</taxon>
    </lineage>
</organism>
<keyword evidence="2" id="KW-1185">Reference proteome</keyword>